<proteinExistence type="predicted"/>
<dbReference type="AlphaFoldDB" id="A0AAE1XP88"/>
<reference evidence="1" key="2">
    <citation type="journal article" date="2024" name="Plant">
        <title>Genomic evolution and insights into agronomic trait innovations of Sesamum species.</title>
        <authorList>
            <person name="Miao H."/>
            <person name="Wang L."/>
            <person name="Qu L."/>
            <person name="Liu H."/>
            <person name="Sun Y."/>
            <person name="Le M."/>
            <person name="Wang Q."/>
            <person name="Wei S."/>
            <person name="Zheng Y."/>
            <person name="Lin W."/>
            <person name="Duan Y."/>
            <person name="Cao H."/>
            <person name="Xiong S."/>
            <person name="Wang X."/>
            <person name="Wei L."/>
            <person name="Li C."/>
            <person name="Ma Q."/>
            <person name="Ju M."/>
            <person name="Zhao R."/>
            <person name="Li G."/>
            <person name="Mu C."/>
            <person name="Tian Q."/>
            <person name="Mei H."/>
            <person name="Zhang T."/>
            <person name="Gao T."/>
            <person name="Zhang H."/>
        </authorList>
    </citation>
    <scope>NUCLEOTIDE SEQUENCE</scope>
    <source>
        <strain evidence="1">3651</strain>
    </source>
</reference>
<accession>A0AAE1XP88</accession>
<sequence>MQLPCYPILQITQCRQTPPSDTSCSSGEKKLLNVVQHNSKPAYNLIRTVRLRSHSAKTNVEPWVRSPLSKETQATKSWKRQRQKVMFKEVEHNDPIFVVNHDDALVRGLIVAEKVQEQNIGNKDKELASEDTTDQNMS</sequence>
<evidence type="ECO:0000313" key="2">
    <source>
        <dbReference type="Proteomes" id="UP001293254"/>
    </source>
</evidence>
<organism evidence="1 2">
    <name type="scientific">Sesamum alatum</name>
    <dbReference type="NCBI Taxonomy" id="300844"/>
    <lineage>
        <taxon>Eukaryota</taxon>
        <taxon>Viridiplantae</taxon>
        <taxon>Streptophyta</taxon>
        <taxon>Embryophyta</taxon>
        <taxon>Tracheophyta</taxon>
        <taxon>Spermatophyta</taxon>
        <taxon>Magnoliopsida</taxon>
        <taxon>eudicotyledons</taxon>
        <taxon>Gunneridae</taxon>
        <taxon>Pentapetalae</taxon>
        <taxon>asterids</taxon>
        <taxon>lamiids</taxon>
        <taxon>Lamiales</taxon>
        <taxon>Pedaliaceae</taxon>
        <taxon>Sesamum</taxon>
    </lineage>
</organism>
<keyword evidence="2" id="KW-1185">Reference proteome</keyword>
<dbReference type="EMBL" id="JACGWO010000011">
    <property type="protein sequence ID" value="KAK4415553.1"/>
    <property type="molecule type" value="Genomic_DNA"/>
</dbReference>
<dbReference type="Proteomes" id="UP001293254">
    <property type="component" value="Unassembled WGS sequence"/>
</dbReference>
<name>A0AAE1XP88_9LAMI</name>
<comment type="caution">
    <text evidence="1">The sequence shown here is derived from an EMBL/GenBank/DDBJ whole genome shotgun (WGS) entry which is preliminary data.</text>
</comment>
<protein>
    <submittedName>
        <fullName evidence="1">Uncharacterized protein</fullName>
    </submittedName>
</protein>
<reference evidence="1" key="1">
    <citation type="submission" date="2020-06" db="EMBL/GenBank/DDBJ databases">
        <authorList>
            <person name="Li T."/>
            <person name="Hu X."/>
            <person name="Zhang T."/>
            <person name="Song X."/>
            <person name="Zhang H."/>
            <person name="Dai N."/>
            <person name="Sheng W."/>
            <person name="Hou X."/>
            <person name="Wei L."/>
        </authorList>
    </citation>
    <scope>NUCLEOTIDE SEQUENCE</scope>
    <source>
        <strain evidence="1">3651</strain>
        <tissue evidence="1">Leaf</tissue>
    </source>
</reference>
<gene>
    <name evidence="1" type="ORF">Salat_2662700</name>
</gene>
<evidence type="ECO:0000313" key="1">
    <source>
        <dbReference type="EMBL" id="KAK4415553.1"/>
    </source>
</evidence>